<keyword evidence="1" id="KW-0732">Signal</keyword>
<dbReference type="AlphaFoldDB" id="A0A5B9WAI2"/>
<dbReference type="RefSeq" id="WP_148597185.1">
    <property type="nucleotide sequence ID" value="NZ_CP042997.1"/>
</dbReference>
<name>A0A5B9WAI2_9BACT</name>
<dbReference type="Proteomes" id="UP000324233">
    <property type="component" value="Chromosome"/>
</dbReference>
<dbReference type="OrthoDB" id="9777740at2"/>
<evidence type="ECO:0000313" key="2">
    <source>
        <dbReference type="EMBL" id="QEH37658.1"/>
    </source>
</evidence>
<dbReference type="SUPFAM" id="SSF51658">
    <property type="entry name" value="Xylose isomerase-like"/>
    <property type="match status" value="1"/>
</dbReference>
<sequence precursor="true">MKAAAGAASLLAWRSMPALANPLGLPIGCQVYPLKSMLGDLSAFAKTMAGIGVTRLELCSPIGYGRDFASLKDGKEVRKVLADQGIESVSSHFSMSELRKGQARSIDWAKEVGITQMVTATLADGNGGDSPTLDQVKHAADEYNAIAEKAAAAGMQQGLHNEGFEVAMVDGRRVYDLLLELLDPKLVKFQFQMSTITNGLVAADYFLKYPGRFNSMHLQDIDMNAPPPAAKKAGRPAQRPQVALGEGTIDWAKTFAAAKTGGVTSYYVEQTWDLTRKSVAYLRTLPA</sequence>
<keyword evidence="3" id="KW-1185">Reference proteome</keyword>
<dbReference type="InterPro" id="IPR050312">
    <property type="entry name" value="IolE/XylAMocC-like"/>
</dbReference>
<evidence type="ECO:0000313" key="3">
    <source>
        <dbReference type="Proteomes" id="UP000324233"/>
    </source>
</evidence>
<evidence type="ECO:0000256" key="1">
    <source>
        <dbReference type="SAM" id="SignalP"/>
    </source>
</evidence>
<feature type="signal peptide" evidence="1">
    <location>
        <begin position="1"/>
        <end position="20"/>
    </location>
</feature>
<dbReference type="KEGG" id="agv:OJF2_62490"/>
<gene>
    <name evidence="2" type="ORF">OJF2_62490</name>
</gene>
<dbReference type="GO" id="GO:0016853">
    <property type="term" value="F:isomerase activity"/>
    <property type="evidence" value="ECO:0007669"/>
    <property type="project" value="UniProtKB-KW"/>
</dbReference>
<reference evidence="2 3" key="1">
    <citation type="submission" date="2019-08" db="EMBL/GenBank/DDBJ databases">
        <title>Deep-cultivation of Planctomycetes and their phenomic and genomic characterization uncovers novel biology.</title>
        <authorList>
            <person name="Wiegand S."/>
            <person name="Jogler M."/>
            <person name="Boedeker C."/>
            <person name="Pinto D."/>
            <person name="Vollmers J."/>
            <person name="Rivas-Marin E."/>
            <person name="Kohn T."/>
            <person name="Peeters S.H."/>
            <person name="Heuer A."/>
            <person name="Rast P."/>
            <person name="Oberbeckmann S."/>
            <person name="Bunk B."/>
            <person name="Jeske O."/>
            <person name="Meyerdierks A."/>
            <person name="Storesund J.E."/>
            <person name="Kallscheuer N."/>
            <person name="Luecker S."/>
            <person name="Lage O.M."/>
            <person name="Pohl T."/>
            <person name="Merkel B.J."/>
            <person name="Hornburger P."/>
            <person name="Mueller R.-W."/>
            <person name="Bruemmer F."/>
            <person name="Labrenz M."/>
            <person name="Spormann A.M."/>
            <person name="Op den Camp H."/>
            <person name="Overmann J."/>
            <person name="Amann R."/>
            <person name="Jetten M.S.M."/>
            <person name="Mascher T."/>
            <person name="Medema M.H."/>
            <person name="Devos D.P."/>
            <person name="Kaster A.-K."/>
            <person name="Ovreas L."/>
            <person name="Rohde M."/>
            <person name="Galperin M.Y."/>
            <person name="Jogler C."/>
        </authorList>
    </citation>
    <scope>NUCLEOTIDE SEQUENCE [LARGE SCALE GENOMIC DNA]</scope>
    <source>
        <strain evidence="2 3">OJF2</strain>
    </source>
</reference>
<keyword evidence="2" id="KW-0413">Isomerase</keyword>
<dbReference type="PANTHER" id="PTHR12110:SF41">
    <property type="entry name" value="INOSOSE DEHYDRATASE"/>
    <property type="match status" value="1"/>
</dbReference>
<dbReference type="InterPro" id="IPR036237">
    <property type="entry name" value="Xyl_isomerase-like_sf"/>
</dbReference>
<proteinExistence type="predicted"/>
<feature type="chain" id="PRO_5023064610" evidence="1">
    <location>
        <begin position="21"/>
        <end position="287"/>
    </location>
</feature>
<dbReference type="Gene3D" id="3.20.20.150">
    <property type="entry name" value="Divalent-metal-dependent TIM barrel enzymes"/>
    <property type="match status" value="1"/>
</dbReference>
<protein>
    <submittedName>
        <fullName evidence="2">Xylose isomerase-like TIM barrel</fullName>
    </submittedName>
</protein>
<organism evidence="2 3">
    <name type="scientific">Aquisphaera giovannonii</name>
    <dbReference type="NCBI Taxonomy" id="406548"/>
    <lineage>
        <taxon>Bacteria</taxon>
        <taxon>Pseudomonadati</taxon>
        <taxon>Planctomycetota</taxon>
        <taxon>Planctomycetia</taxon>
        <taxon>Isosphaerales</taxon>
        <taxon>Isosphaeraceae</taxon>
        <taxon>Aquisphaera</taxon>
    </lineage>
</organism>
<accession>A0A5B9WAI2</accession>
<dbReference type="EMBL" id="CP042997">
    <property type="protein sequence ID" value="QEH37658.1"/>
    <property type="molecule type" value="Genomic_DNA"/>
</dbReference>
<dbReference type="PANTHER" id="PTHR12110">
    <property type="entry name" value="HYDROXYPYRUVATE ISOMERASE"/>
    <property type="match status" value="1"/>
</dbReference>